<sequence>MAASATQSVSLKVAGPSDVTDVENLKVVTTITNTGDETLKLFNDPNSALSTLPADTFRIGNSAGAAPQFTGIKAKYSLKTAAEKGLNAFTVLAPGESVEREHDLSQAYNFTTSGEDTYTFDAAKSFFHLADDGTFKTVEANTEVHSAKLAGKLAVSRPRVGRRAEFEGCSDDQQSQINDAAAAATDYAANAFDYLTANTQGTDRYTTWFGEYSADRHDTVLSHFQKLHEGDFSSFTYNCECTEEGVFAYVNPDDYGHIHLCPVFWQVETTGTDSQGGTIVHESSHFTANGGTDDVVYGQDGAKDLAKSDPDQAITNADSHEYFAENNPAQD</sequence>
<dbReference type="KEGG" id="scm:SCHCO_02508383"/>
<dbReference type="Gene3D" id="2.60.40.2970">
    <property type="match status" value="1"/>
</dbReference>
<organism evidence="11">
    <name type="scientific">Schizophyllum commune (strain H4-8 / FGSC 9210)</name>
    <name type="common">Split gill fungus</name>
    <dbReference type="NCBI Taxonomy" id="578458"/>
    <lineage>
        <taxon>Eukaryota</taxon>
        <taxon>Fungi</taxon>
        <taxon>Dikarya</taxon>
        <taxon>Basidiomycota</taxon>
        <taxon>Agaricomycotina</taxon>
        <taxon>Agaricomycetes</taxon>
        <taxon>Agaricomycetidae</taxon>
        <taxon>Agaricales</taxon>
        <taxon>Schizophyllaceae</taxon>
        <taxon>Schizophyllum</taxon>
    </lineage>
</organism>
<dbReference type="OrthoDB" id="412874at2759"/>
<evidence type="ECO:0000256" key="3">
    <source>
        <dbReference type="ARBA" id="ARBA00022670"/>
    </source>
</evidence>
<dbReference type="OMA" id="STLWANQ"/>
<dbReference type="GeneID" id="9588378"/>
<dbReference type="RefSeq" id="XP_003030168.1">
    <property type="nucleotide sequence ID" value="XM_003030122.1"/>
</dbReference>
<keyword evidence="3" id="KW-0645">Protease</keyword>
<dbReference type="AlphaFoldDB" id="D8Q9P8"/>
<dbReference type="GO" id="GO:0046872">
    <property type="term" value="F:metal ion binding"/>
    <property type="evidence" value="ECO:0007669"/>
    <property type="project" value="UniProtKB-KW"/>
</dbReference>
<keyword evidence="11" id="KW-1185">Reference proteome</keyword>
<evidence type="ECO:0000256" key="1">
    <source>
        <dbReference type="ARBA" id="ARBA00001947"/>
    </source>
</evidence>
<dbReference type="InParanoid" id="D8Q9P8"/>
<dbReference type="GO" id="GO:0006508">
    <property type="term" value="P:proteolysis"/>
    <property type="evidence" value="ECO:0007669"/>
    <property type="project" value="UniProtKB-KW"/>
</dbReference>
<proteinExistence type="inferred from homology"/>
<evidence type="ECO:0000256" key="2">
    <source>
        <dbReference type="ARBA" id="ARBA00010279"/>
    </source>
</evidence>
<protein>
    <recommendedName>
        <fullName evidence="9">Lysine-specific metallo-endopeptidase domain-containing protein</fullName>
    </recommendedName>
</protein>
<evidence type="ECO:0000256" key="8">
    <source>
        <dbReference type="SAM" id="MobiDB-lite"/>
    </source>
</evidence>
<evidence type="ECO:0000256" key="6">
    <source>
        <dbReference type="ARBA" id="ARBA00022833"/>
    </source>
</evidence>
<dbReference type="InterPro" id="IPR024079">
    <property type="entry name" value="MetalloPept_cat_dom_sf"/>
</dbReference>
<feature type="compositionally biased region" description="Basic and acidic residues" evidence="8">
    <location>
        <begin position="301"/>
        <end position="310"/>
    </location>
</feature>
<dbReference type="SMART" id="SM01351">
    <property type="entry name" value="Aspzincin_M35"/>
    <property type="match status" value="1"/>
</dbReference>
<evidence type="ECO:0000313" key="10">
    <source>
        <dbReference type="EMBL" id="EFI95265.1"/>
    </source>
</evidence>
<dbReference type="Proteomes" id="UP000007431">
    <property type="component" value="Unassembled WGS sequence"/>
</dbReference>
<keyword evidence="4" id="KW-0479">Metal-binding</keyword>
<dbReference type="GO" id="GO:0004222">
    <property type="term" value="F:metalloendopeptidase activity"/>
    <property type="evidence" value="ECO:0007669"/>
    <property type="project" value="InterPro"/>
</dbReference>
<keyword evidence="7" id="KW-0482">Metalloprotease</keyword>
<dbReference type="HOGENOM" id="CLU_041257_0_0_1"/>
<dbReference type="eggNOG" id="ENOG502SIJR">
    <property type="taxonomic scope" value="Eukaryota"/>
</dbReference>
<dbReference type="Gene3D" id="3.40.390.10">
    <property type="entry name" value="Collagenase (Catalytic Domain)"/>
    <property type="match status" value="1"/>
</dbReference>
<keyword evidence="6" id="KW-0862">Zinc</keyword>
<dbReference type="SUPFAM" id="SSF55486">
    <property type="entry name" value="Metalloproteases ('zincins'), catalytic domain"/>
    <property type="match status" value="1"/>
</dbReference>
<dbReference type="InterPro" id="IPR050414">
    <property type="entry name" value="Fungal_M35_metalloproteases"/>
</dbReference>
<name>D8Q9P8_SCHCM</name>
<evidence type="ECO:0000259" key="9">
    <source>
        <dbReference type="SMART" id="SM01351"/>
    </source>
</evidence>
<reference evidence="10 11" key="1">
    <citation type="journal article" date="2010" name="Nat. Biotechnol.">
        <title>Genome sequence of the model mushroom Schizophyllum commune.</title>
        <authorList>
            <person name="Ohm R.A."/>
            <person name="de Jong J.F."/>
            <person name="Lugones L.G."/>
            <person name="Aerts A."/>
            <person name="Kothe E."/>
            <person name="Stajich J.E."/>
            <person name="de Vries R.P."/>
            <person name="Record E."/>
            <person name="Levasseur A."/>
            <person name="Baker S.E."/>
            <person name="Bartholomew K.A."/>
            <person name="Coutinho P.M."/>
            <person name="Erdmann S."/>
            <person name="Fowler T.J."/>
            <person name="Gathman A.C."/>
            <person name="Lombard V."/>
            <person name="Henrissat B."/>
            <person name="Knabe N."/>
            <person name="Kuees U."/>
            <person name="Lilly W.W."/>
            <person name="Lindquist E."/>
            <person name="Lucas S."/>
            <person name="Magnuson J.K."/>
            <person name="Piumi F."/>
            <person name="Raudaskoski M."/>
            <person name="Salamov A."/>
            <person name="Schmutz J."/>
            <person name="Schwarze F.W.M.R."/>
            <person name="vanKuyk P.A."/>
            <person name="Horton J.S."/>
            <person name="Grigoriev I.V."/>
            <person name="Woesten H.A.B."/>
        </authorList>
    </citation>
    <scope>NUCLEOTIDE SEQUENCE [LARGE SCALE GENOMIC DNA]</scope>
    <source>
        <strain evidence="11">H4-8 / FGSC 9210</strain>
    </source>
</reference>
<comment type="cofactor">
    <cofactor evidence="1">
        <name>Zn(2+)</name>
        <dbReference type="ChEBI" id="CHEBI:29105"/>
    </cofactor>
</comment>
<accession>D8Q9P8</accession>
<evidence type="ECO:0000256" key="7">
    <source>
        <dbReference type="ARBA" id="ARBA00023049"/>
    </source>
</evidence>
<dbReference type="STRING" id="578458.D8Q9P8"/>
<dbReference type="EMBL" id="GL377308">
    <property type="protein sequence ID" value="EFI95265.1"/>
    <property type="molecule type" value="Genomic_DNA"/>
</dbReference>
<dbReference type="Pfam" id="PF14521">
    <property type="entry name" value="Aspzincin_M35"/>
    <property type="match status" value="1"/>
</dbReference>
<evidence type="ECO:0000256" key="5">
    <source>
        <dbReference type="ARBA" id="ARBA00022801"/>
    </source>
</evidence>
<gene>
    <name evidence="10" type="ORF">SCHCODRAFT_57686</name>
</gene>
<evidence type="ECO:0000313" key="11">
    <source>
        <dbReference type="Proteomes" id="UP000007431"/>
    </source>
</evidence>
<dbReference type="VEuPathDB" id="FungiDB:SCHCODRAFT_02508383"/>
<dbReference type="PANTHER" id="PTHR37016">
    <property type="match status" value="1"/>
</dbReference>
<dbReference type="InterPro" id="IPR029463">
    <property type="entry name" value="Lys_MEP"/>
</dbReference>
<evidence type="ECO:0000256" key="4">
    <source>
        <dbReference type="ARBA" id="ARBA00022723"/>
    </source>
</evidence>
<feature type="domain" description="Lysine-specific metallo-endopeptidase" evidence="9">
    <location>
        <begin position="193"/>
        <end position="325"/>
    </location>
</feature>
<feature type="region of interest" description="Disordered" evidence="8">
    <location>
        <begin position="300"/>
        <end position="331"/>
    </location>
</feature>
<comment type="similarity">
    <text evidence="2">Belongs to the peptidase M35 family.</text>
</comment>
<keyword evidence="5" id="KW-0378">Hydrolase</keyword>
<dbReference type="PANTHER" id="PTHR37016:SF3">
    <property type="entry name" value="NEUTRAL PROTEASE 2-RELATED"/>
    <property type="match status" value="1"/>
</dbReference>